<evidence type="ECO:0000259" key="1">
    <source>
        <dbReference type="Pfam" id="PF12706"/>
    </source>
</evidence>
<accession>R7WIW3</accession>
<comment type="caution">
    <text evidence="2">The sequence shown here is derived from an EMBL/GenBank/DDBJ whole genome shotgun (WGS) entry which is preliminary data.</text>
</comment>
<dbReference type="PATRIC" id="fig|1273125.3.peg.3347"/>
<feature type="domain" description="Metallo-beta-lactamase" evidence="1">
    <location>
        <begin position="35"/>
        <end position="223"/>
    </location>
</feature>
<dbReference type="PANTHER" id="PTHR46018">
    <property type="entry name" value="ZINC PHOSPHODIESTERASE ELAC PROTEIN 1"/>
    <property type="match status" value="1"/>
</dbReference>
<organism evidence="2 3">
    <name type="scientific">Rhodococcus rhodnii LMG 5362</name>
    <dbReference type="NCBI Taxonomy" id="1273125"/>
    <lineage>
        <taxon>Bacteria</taxon>
        <taxon>Bacillati</taxon>
        <taxon>Actinomycetota</taxon>
        <taxon>Actinomycetes</taxon>
        <taxon>Mycobacteriales</taxon>
        <taxon>Nocardiaceae</taxon>
        <taxon>Rhodococcus</taxon>
    </lineage>
</organism>
<name>R7WIW3_9NOCA</name>
<keyword evidence="3" id="KW-1185">Reference proteome</keyword>
<dbReference type="eggNOG" id="COG1234">
    <property type="taxonomic scope" value="Bacteria"/>
</dbReference>
<dbReference type="PANTHER" id="PTHR46018:SF4">
    <property type="entry name" value="METALLO-HYDROLASE YHFI-RELATED"/>
    <property type="match status" value="1"/>
</dbReference>
<dbReference type="Gene3D" id="3.60.15.10">
    <property type="entry name" value="Ribonuclease Z/Hydroxyacylglutathione hydrolase-like"/>
    <property type="match status" value="1"/>
</dbReference>
<dbReference type="CDD" id="cd07716">
    <property type="entry name" value="RNaseZ_short-form-like_MBL-fold"/>
    <property type="match status" value="1"/>
</dbReference>
<protein>
    <recommendedName>
        <fullName evidence="1">Metallo-beta-lactamase domain-containing protein</fullName>
    </recommendedName>
</protein>
<dbReference type="NCBIfam" id="NF041851">
    <property type="entry name" value="cyc_nuc_deg_phdiest"/>
    <property type="match status" value="1"/>
</dbReference>
<evidence type="ECO:0000313" key="3">
    <source>
        <dbReference type="Proteomes" id="UP000013525"/>
    </source>
</evidence>
<dbReference type="InterPro" id="IPR054857">
    <property type="entry name" value="cyc_nuc_deg_phdiest"/>
</dbReference>
<sequence>MSGMRITVLGCSGSVCGPDSAASGYLLTAPGTDPVVLDFGPGVLGALQRHEDPSKVAVMLTHLHADHCLDLPGLLVWRRYHPSPPEGRVLVYGPTGTSHRIGCASAEVAGDVDDVSDTMRVEAWHEAEPVEFGELTVTPMRMFHPPEAYGLRITDRSGATLVYTGDTGMCDEVVALAEGADVLLCEASWTHTAERPEGVHLSGTEAGRIATRAGVGTLLLTHIPPWTPREEIIAEAKAEFAGPVEAVVAGGVYDIPGLAVGGGR</sequence>
<proteinExistence type="predicted"/>
<evidence type="ECO:0000313" key="2">
    <source>
        <dbReference type="EMBL" id="EOM75180.1"/>
    </source>
</evidence>
<dbReference type="Proteomes" id="UP000013525">
    <property type="component" value="Unassembled WGS sequence"/>
</dbReference>
<gene>
    <name evidence="2" type="ORF">Rrhod_3515</name>
</gene>
<dbReference type="Pfam" id="PF12706">
    <property type="entry name" value="Lactamase_B_2"/>
    <property type="match status" value="1"/>
</dbReference>
<dbReference type="InterPro" id="IPR036866">
    <property type="entry name" value="RibonucZ/Hydroxyglut_hydro"/>
</dbReference>
<dbReference type="SUPFAM" id="SSF56281">
    <property type="entry name" value="Metallo-hydrolase/oxidoreductase"/>
    <property type="match status" value="1"/>
</dbReference>
<dbReference type="AlphaFoldDB" id="R7WIW3"/>
<reference evidence="2 3" key="1">
    <citation type="journal article" date="2013" name="Genome Announc.">
        <title>Draft Genome Sequence of Rhodococcus rhodnii Strain LMG5362, a Symbiont of Rhodnius prolixus (Hemiptera, Reduviidae, Triatominae), the Principle Vector of Trypanosoma cruzi.</title>
        <authorList>
            <person name="Pachebat J.A."/>
            <person name="van Keulen G."/>
            <person name="Whitten M.M."/>
            <person name="Girdwood S."/>
            <person name="Del Sol R."/>
            <person name="Dyson P.J."/>
            <person name="Facey P.D."/>
        </authorList>
    </citation>
    <scope>NUCLEOTIDE SEQUENCE [LARGE SCALE GENOMIC DNA]</scope>
    <source>
        <strain evidence="2 3">LMG 5362</strain>
    </source>
</reference>
<dbReference type="GO" id="GO:0042781">
    <property type="term" value="F:3'-tRNA processing endoribonuclease activity"/>
    <property type="evidence" value="ECO:0007669"/>
    <property type="project" value="TreeGrafter"/>
</dbReference>
<dbReference type="EMBL" id="APMY01000102">
    <property type="protein sequence ID" value="EOM75180.1"/>
    <property type="molecule type" value="Genomic_DNA"/>
</dbReference>
<dbReference type="InterPro" id="IPR001279">
    <property type="entry name" value="Metallo-B-lactamas"/>
</dbReference>